<keyword evidence="5" id="KW-1185">Reference proteome</keyword>
<protein>
    <submittedName>
        <fullName evidence="3">Uncharacterized protein</fullName>
    </submittedName>
</protein>
<dbReference type="Proteomes" id="UP000094020">
    <property type="component" value="Chromosome 4"/>
</dbReference>
<dbReference type="KEGG" id="kpin:30170089"/>
<gene>
    <name evidence="3" type="ORF">I206_01720</name>
    <name evidence="4" type="ORF">I206_103274</name>
</gene>
<dbReference type="EMBL" id="KI894008">
    <property type="protein sequence ID" value="OCF52430.1"/>
    <property type="molecule type" value="Genomic_DNA"/>
</dbReference>
<sequence length="559" mass="60269">MKTLLTPFPTPLSNRQWFYLSVLQGVGAGIIDGGANFAVAYAMYHNQKDIKMWVLAKNTIAGDLGVTPIIQCLASMLITSTLVHTDLHHHAVAPLAFVWPHVEHLPDPREITDRFKRRSKKAESSANEKSTSPLSSPTPSIDHDNSRKGLGHYFKMLIRFIFEGTENNSLLSIPGSAPLPFRIILTAAQGAAIGIVFGLPLFLIFIIVLGPLYKHDNIAEVGWKWSPMVIKCVYGAVLGWITNPIIACLALGSQAEHHLIVIPEENLEEGQGQVQLDTEGIETIHGEEELQSPIPISPLPGTTLRVPSVNGTPTRPPARLRALSNLSTTSSRGRPPLTANCSNLSIVGGSSTSNRRGSMTSMPRTPRSAPLPNGEFNLLAPPITSNAPGTLGSGLTPECPGISPIGYGSQSRRGRTRGATISTFMTNVDSVGSSNYSYALGGTGGRAQRGNRPRAISSLSNTIQPQIQDDLNSQSINSPPIKINNFNSISSTENRSDRGRSYSDGLGISDTSGKKPVWDVFGQVKQSESNSKLSNLSPSKHMTLRHDKTENGEKNEETN</sequence>
<feature type="compositionally biased region" description="Polar residues" evidence="1">
    <location>
        <begin position="470"/>
        <end position="493"/>
    </location>
</feature>
<proteinExistence type="predicted"/>
<feature type="compositionally biased region" description="Low complexity" evidence="1">
    <location>
        <begin position="124"/>
        <end position="140"/>
    </location>
</feature>
<feature type="compositionally biased region" description="Low complexity" evidence="1">
    <location>
        <begin position="527"/>
        <end position="540"/>
    </location>
</feature>
<dbReference type="PANTHER" id="PTHR28297">
    <property type="entry name" value="FUNGAL PROTEIN"/>
    <property type="match status" value="1"/>
</dbReference>
<dbReference type="RefSeq" id="XP_019013649.1">
    <property type="nucleotide sequence ID" value="XM_019153488.1"/>
</dbReference>
<dbReference type="Pfam" id="PF10445">
    <property type="entry name" value="DUF2456"/>
    <property type="match status" value="1"/>
</dbReference>
<feature type="region of interest" description="Disordered" evidence="1">
    <location>
        <begin position="110"/>
        <end position="146"/>
    </location>
</feature>
<dbReference type="InterPro" id="IPR018852">
    <property type="entry name" value="DUF2456"/>
</dbReference>
<dbReference type="OrthoDB" id="15595at2759"/>
<feature type="compositionally biased region" description="Polar residues" evidence="1">
    <location>
        <begin position="339"/>
        <end position="363"/>
    </location>
</feature>
<evidence type="ECO:0000256" key="1">
    <source>
        <dbReference type="SAM" id="MobiDB-lite"/>
    </source>
</evidence>
<feature type="transmembrane region" description="Helical" evidence="2">
    <location>
        <begin position="191"/>
        <end position="213"/>
    </location>
</feature>
<keyword evidence="2" id="KW-0812">Transmembrane</keyword>
<keyword evidence="2" id="KW-0472">Membrane</keyword>
<reference evidence="4" key="2">
    <citation type="submission" date="2013-07" db="EMBL/GenBank/DDBJ databases">
        <authorList>
            <consortium name="The Broad Institute Genome Sequencing Platform"/>
            <person name="Cuomo C."/>
            <person name="Litvintseva A."/>
            <person name="Chen Y."/>
            <person name="Heitman J."/>
            <person name="Sun S."/>
            <person name="Springer D."/>
            <person name="Dromer F."/>
            <person name="Young S.K."/>
            <person name="Zeng Q."/>
            <person name="Gargeya S."/>
            <person name="Fitzgerald M."/>
            <person name="Abouelleil A."/>
            <person name="Alvarado L."/>
            <person name="Berlin A.M."/>
            <person name="Chapman S.B."/>
            <person name="Dewar J."/>
            <person name="Goldberg J."/>
            <person name="Griggs A."/>
            <person name="Gujja S."/>
            <person name="Hansen M."/>
            <person name="Howarth C."/>
            <person name="Imamovic A."/>
            <person name="Larimer J."/>
            <person name="McCowan C."/>
            <person name="Murphy C."/>
            <person name="Pearson M."/>
            <person name="Priest M."/>
            <person name="Roberts A."/>
            <person name="Saif S."/>
            <person name="Shea T."/>
            <person name="Sykes S."/>
            <person name="Wortman J."/>
            <person name="Nusbaum C."/>
            <person name="Birren B."/>
        </authorList>
    </citation>
    <scope>NUCLEOTIDE SEQUENCE</scope>
    <source>
        <strain evidence="4">CBS 10737</strain>
    </source>
</reference>
<evidence type="ECO:0000313" key="4">
    <source>
        <dbReference type="EMBL" id="WWC69336.1"/>
    </source>
</evidence>
<keyword evidence="2" id="KW-1133">Transmembrane helix</keyword>
<feature type="transmembrane region" description="Helical" evidence="2">
    <location>
        <begin position="17"/>
        <end position="44"/>
    </location>
</feature>
<name>A0A1B9IAH7_9TREE</name>
<evidence type="ECO:0000313" key="5">
    <source>
        <dbReference type="Proteomes" id="UP000094020"/>
    </source>
</evidence>
<reference evidence="3" key="3">
    <citation type="submission" date="2016-07" db="EMBL/GenBank/DDBJ databases">
        <title>Evolution of pathogenesis and genome organization in the Tremellales.</title>
        <authorList>
            <person name="Cuomo C."/>
            <person name="Litvintseva A."/>
            <person name="Heitman J."/>
            <person name="Chen Y."/>
            <person name="Sun S."/>
            <person name="Springer D."/>
            <person name="Dromer F."/>
            <person name="Young S."/>
            <person name="Zeng Q."/>
            <person name="Chapman S."/>
            <person name="Gujja S."/>
            <person name="Saif S."/>
            <person name="Birren B."/>
        </authorList>
    </citation>
    <scope>NUCLEOTIDE SEQUENCE</scope>
    <source>
        <strain evidence="3">CBS 10737</strain>
    </source>
</reference>
<feature type="region of interest" description="Disordered" evidence="1">
    <location>
        <begin position="470"/>
        <end position="559"/>
    </location>
</feature>
<dbReference type="EMBL" id="CP144522">
    <property type="protein sequence ID" value="WWC69336.1"/>
    <property type="molecule type" value="Genomic_DNA"/>
</dbReference>
<organism evidence="3">
    <name type="scientific">Kwoniella pini CBS 10737</name>
    <dbReference type="NCBI Taxonomy" id="1296096"/>
    <lineage>
        <taxon>Eukaryota</taxon>
        <taxon>Fungi</taxon>
        <taxon>Dikarya</taxon>
        <taxon>Basidiomycota</taxon>
        <taxon>Agaricomycotina</taxon>
        <taxon>Tremellomycetes</taxon>
        <taxon>Tremellales</taxon>
        <taxon>Cryptococcaceae</taxon>
        <taxon>Kwoniella</taxon>
    </lineage>
</organism>
<reference evidence="3" key="1">
    <citation type="submission" date="2013-07" db="EMBL/GenBank/DDBJ databases">
        <title>The Genome Sequence of Cryptococcus pinus CBS10737.</title>
        <authorList>
            <consortium name="The Broad Institute Genome Sequencing Platform"/>
            <person name="Cuomo C."/>
            <person name="Litvintseva A."/>
            <person name="Chen Y."/>
            <person name="Heitman J."/>
            <person name="Sun S."/>
            <person name="Springer D."/>
            <person name="Dromer F."/>
            <person name="Young S.K."/>
            <person name="Zeng Q."/>
            <person name="Gargeya S."/>
            <person name="Fitzgerald M."/>
            <person name="Abouelleil A."/>
            <person name="Alvarado L."/>
            <person name="Berlin A.M."/>
            <person name="Chapman S.B."/>
            <person name="Dewar J."/>
            <person name="Goldberg J."/>
            <person name="Griggs A."/>
            <person name="Gujja S."/>
            <person name="Hansen M."/>
            <person name="Howarth C."/>
            <person name="Imamovic A."/>
            <person name="Larimer J."/>
            <person name="McCowan C."/>
            <person name="Murphy C."/>
            <person name="Pearson M."/>
            <person name="Priest M."/>
            <person name="Roberts A."/>
            <person name="Saif S."/>
            <person name="Shea T."/>
            <person name="Sykes S."/>
            <person name="Wortman J."/>
            <person name="Nusbaum C."/>
            <person name="Birren B."/>
        </authorList>
    </citation>
    <scope>NUCLEOTIDE SEQUENCE [LARGE SCALE GENOMIC DNA]</scope>
    <source>
        <strain evidence="3">CBS 10737</strain>
    </source>
</reference>
<reference evidence="4" key="4">
    <citation type="submission" date="2024-02" db="EMBL/GenBank/DDBJ databases">
        <title>Comparative genomics of Cryptococcus and Kwoniella reveals pathogenesis evolution and contrasting modes of karyotype evolution via chromosome fusion or intercentromeric recombination.</title>
        <authorList>
            <person name="Coelho M.A."/>
            <person name="David-Palma M."/>
            <person name="Shea T."/>
            <person name="Bowers K."/>
            <person name="McGinley-Smith S."/>
            <person name="Mohammad A.W."/>
            <person name="Gnirke A."/>
            <person name="Yurkov A.M."/>
            <person name="Nowrousian M."/>
            <person name="Sun S."/>
            <person name="Cuomo C.A."/>
            <person name="Heitman J."/>
        </authorList>
    </citation>
    <scope>NUCLEOTIDE SEQUENCE</scope>
    <source>
        <strain evidence="4">CBS 10737</strain>
    </source>
</reference>
<dbReference type="STRING" id="1296096.A0A1B9IAH7"/>
<dbReference type="AlphaFoldDB" id="A0A1B9IAH7"/>
<dbReference type="GeneID" id="30170089"/>
<evidence type="ECO:0000256" key="2">
    <source>
        <dbReference type="SAM" id="Phobius"/>
    </source>
</evidence>
<accession>A0A1B9IAH7</accession>
<evidence type="ECO:0000313" key="3">
    <source>
        <dbReference type="EMBL" id="OCF52430.1"/>
    </source>
</evidence>
<feature type="region of interest" description="Disordered" evidence="1">
    <location>
        <begin position="327"/>
        <end position="370"/>
    </location>
</feature>
<dbReference type="PANTHER" id="PTHR28297:SF1">
    <property type="entry name" value="FUNGAL PROTEIN"/>
    <property type="match status" value="1"/>
</dbReference>
<feature type="compositionally biased region" description="Basic and acidic residues" evidence="1">
    <location>
        <begin position="544"/>
        <end position="559"/>
    </location>
</feature>